<dbReference type="GO" id="GO:0043565">
    <property type="term" value="F:sequence-specific DNA binding"/>
    <property type="evidence" value="ECO:0007669"/>
    <property type="project" value="TreeGrafter"/>
</dbReference>
<sequence>MSTYRRLRIPGGSYFFTVGLARRGDDLLTQRIDALRAAYAATVRTMPVRCDAMVVLPDHLHAVWTLPPGDADFSERWRKLKHRFSRSVETQPGRSASKWRARERGIWQRRFWEHAIRDDREWHAALRYVWANPVKHGLVDRAADWEFSSIHGAIRAGQIGADWDGT</sequence>
<dbReference type="AlphaFoldDB" id="A0A2Y9AWF2"/>
<dbReference type="PANTHER" id="PTHR36966">
    <property type="entry name" value="REP-ASSOCIATED TYROSINE TRANSPOSASE"/>
    <property type="match status" value="1"/>
</dbReference>
<dbReference type="Proteomes" id="UP000251571">
    <property type="component" value="Unassembled WGS sequence"/>
</dbReference>
<dbReference type="InterPro" id="IPR052715">
    <property type="entry name" value="RAYT_transposase"/>
</dbReference>
<proteinExistence type="predicted"/>
<gene>
    <name evidence="2" type="ORF">BCF38_106136</name>
    <name evidence="3" type="ORF">SAMN05421539_106136</name>
</gene>
<evidence type="ECO:0000313" key="2">
    <source>
        <dbReference type="EMBL" id="PWJ17525.1"/>
    </source>
</evidence>
<dbReference type="EMBL" id="UETC01000006">
    <property type="protein sequence ID" value="SSA47658.1"/>
    <property type="molecule type" value="Genomic_DNA"/>
</dbReference>
<dbReference type="EMBL" id="QGDJ01000006">
    <property type="protein sequence ID" value="PWJ17525.1"/>
    <property type="molecule type" value="Genomic_DNA"/>
</dbReference>
<dbReference type="InterPro" id="IPR036515">
    <property type="entry name" value="Transposase_17_sf"/>
</dbReference>
<keyword evidence="4" id="KW-1185">Reference proteome</keyword>
<dbReference type="GO" id="GO:0004803">
    <property type="term" value="F:transposase activity"/>
    <property type="evidence" value="ECO:0007669"/>
    <property type="project" value="InterPro"/>
</dbReference>
<evidence type="ECO:0000313" key="3">
    <source>
        <dbReference type="EMBL" id="SSA47658.1"/>
    </source>
</evidence>
<dbReference type="GO" id="GO:0006313">
    <property type="term" value="P:DNA transposition"/>
    <property type="evidence" value="ECO:0007669"/>
    <property type="project" value="InterPro"/>
</dbReference>
<dbReference type="SUPFAM" id="SSF143422">
    <property type="entry name" value="Transposase IS200-like"/>
    <property type="match status" value="1"/>
</dbReference>
<feature type="domain" description="Transposase IS200-like" evidence="1">
    <location>
        <begin position="9"/>
        <end position="132"/>
    </location>
</feature>
<protein>
    <submittedName>
        <fullName evidence="3">Putative transposase</fullName>
    </submittedName>
</protein>
<dbReference type="Gene3D" id="3.30.70.1290">
    <property type="entry name" value="Transposase IS200-like"/>
    <property type="match status" value="1"/>
</dbReference>
<evidence type="ECO:0000259" key="1">
    <source>
        <dbReference type="SMART" id="SM01321"/>
    </source>
</evidence>
<dbReference type="OrthoDB" id="9794403at2"/>
<dbReference type="InterPro" id="IPR002686">
    <property type="entry name" value="Transposase_17"/>
</dbReference>
<dbReference type="NCBIfam" id="NF047646">
    <property type="entry name" value="REP_Tyr_transpos"/>
    <property type="match status" value="1"/>
</dbReference>
<organism evidence="3 5">
    <name type="scientific">Jannaschia seohaensis</name>
    <dbReference type="NCBI Taxonomy" id="475081"/>
    <lineage>
        <taxon>Bacteria</taxon>
        <taxon>Pseudomonadati</taxon>
        <taxon>Pseudomonadota</taxon>
        <taxon>Alphaproteobacteria</taxon>
        <taxon>Rhodobacterales</taxon>
        <taxon>Roseobacteraceae</taxon>
        <taxon>Jannaschia</taxon>
    </lineage>
</organism>
<accession>A0A2Y9AWF2</accession>
<dbReference type="Proteomes" id="UP000245839">
    <property type="component" value="Unassembled WGS sequence"/>
</dbReference>
<evidence type="ECO:0000313" key="5">
    <source>
        <dbReference type="Proteomes" id="UP000251571"/>
    </source>
</evidence>
<dbReference type="RefSeq" id="WP_109564947.1">
    <property type="nucleotide sequence ID" value="NZ_QGDJ01000006.1"/>
</dbReference>
<dbReference type="SMART" id="SM01321">
    <property type="entry name" value="Y1_Tnp"/>
    <property type="match status" value="1"/>
</dbReference>
<name>A0A2Y9AWF2_9RHOB</name>
<dbReference type="PANTHER" id="PTHR36966:SF1">
    <property type="entry name" value="REP-ASSOCIATED TYROSINE TRANSPOSASE"/>
    <property type="match status" value="1"/>
</dbReference>
<reference evidence="3 5" key="1">
    <citation type="submission" date="2016-10" db="EMBL/GenBank/DDBJ databases">
        <authorList>
            <person name="Cai Z."/>
        </authorList>
    </citation>
    <scope>NUCLEOTIDE SEQUENCE [LARGE SCALE GENOMIC DNA]</scope>
    <source>
        <strain evidence="3 5">DSM 25227</strain>
    </source>
</reference>
<reference evidence="2 4" key="2">
    <citation type="submission" date="2018-03" db="EMBL/GenBank/DDBJ databases">
        <title>Genomic Encyclopedia of Archaeal and Bacterial Type Strains, Phase II (KMG-II): from individual species to whole genera.</title>
        <authorList>
            <person name="Goeker M."/>
        </authorList>
    </citation>
    <scope>NUCLEOTIDE SEQUENCE [LARGE SCALE GENOMIC DNA]</scope>
    <source>
        <strain evidence="2 4">DSM 25227</strain>
    </source>
</reference>
<evidence type="ECO:0000313" key="4">
    <source>
        <dbReference type="Proteomes" id="UP000245839"/>
    </source>
</evidence>